<dbReference type="EMBL" id="SGSU01000013">
    <property type="protein sequence ID" value="RZG65912.1"/>
    <property type="molecule type" value="Genomic_DNA"/>
</dbReference>
<evidence type="ECO:0000313" key="8">
    <source>
        <dbReference type="Proteomes" id="UP000293483"/>
    </source>
</evidence>
<dbReference type="GO" id="GO:0015807">
    <property type="term" value="P:L-amino acid transport"/>
    <property type="evidence" value="ECO:0007669"/>
    <property type="project" value="TreeGrafter"/>
</dbReference>
<dbReference type="InterPro" id="IPR003593">
    <property type="entry name" value="AAA+_ATPase"/>
</dbReference>
<comment type="caution">
    <text evidence="7">The sequence shown here is derived from an EMBL/GenBank/DDBJ whole genome shotgun (WGS) entry which is preliminary data.</text>
</comment>
<sequence length="257" mass="28241">MSDVSKNDQGKPLLEISNLSVAYGKVEALTNFNMRVNEGQIVSVVGPNGAGKTTLLSAIIGLLGSKGNVEFDGFIDQCPQVERMVVRGLGLVPEKRELFSSMSIEDNLMLGAFQRYRQGDRQLQQTLDEVYNIFPRLKERHSQQAGTLSGGERQMLAVGRALMAKPKLLMLDEPSLGLAPLITREIFKVIDQLRAHGVSILLVEQNARAALKLADYAYVLEMGELSMQGKGSDLVEDPRIIESYLGINSKHQDVLAV</sequence>
<dbReference type="Pfam" id="PF00005">
    <property type="entry name" value="ABC_tran"/>
    <property type="match status" value="1"/>
</dbReference>
<dbReference type="CDD" id="cd03224">
    <property type="entry name" value="ABC_TM1139_LivF_branched"/>
    <property type="match status" value="1"/>
</dbReference>
<evidence type="ECO:0000313" key="7">
    <source>
        <dbReference type="EMBL" id="RZG65912.1"/>
    </source>
</evidence>
<dbReference type="InterPro" id="IPR003439">
    <property type="entry name" value="ABC_transporter-like_ATP-bd"/>
</dbReference>
<keyword evidence="2" id="KW-0813">Transport</keyword>
<organism evidence="7 8">
    <name type="scientific">Acinetobacter bouvetii</name>
    <dbReference type="NCBI Taxonomy" id="202951"/>
    <lineage>
        <taxon>Bacteria</taxon>
        <taxon>Pseudomonadati</taxon>
        <taxon>Pseudomonadota</taxon>
        <taxon>Gammaproteobacteria</taxon>
        <taxon>Moraxellales</taxon>
        <taxon>Moraxellaceae</taxon>
        <taxon>Acinetobacter</taxon>
    </lineage>
</organism>
<dbReference type="InterPro" id="IPR027417">
    <property type="entry name" value="P-loop_NTPase"/>
</dbReference>
<evidence type="ECO:0000259" key="6">
    <source>
        <dbReference type="PROSITE" id="PS50893"/>
    </source>
</evidence>
<dbReference type="Proteomes" id="UP000293483">
    <property type="component" value="Unassembled WGS sequence"/>
</dbReference>
<keyword evidence="4 7" id="KW-0067">ATP-binding</keyword>
<evidence type="ECO:0000256" key="2">
    <source>
        <dbReference type="ARBA" id="ARBA00022448"/>
    </source>
</evidence>
<dbReference type="SMART" id="SM00382">
    <property type="entry name" value="AAA"/>
    <property type="match status" value="1"/>
</dbReference>
<dbReference type="GO" id="GO:0016887">
    <property type="term" value="F:ATP hydrolysis activity"/>
    <property type="evidence" value="ECO:0007669"/>
    <property type="project" value="InterPro"/>
</dbReference>
<dbReference type="PANTHER" id="PTHR43820">
    <property type="entry name" value="HIGH-AFFINITY BRANCHED-CHAIN AMINO ACID TRANSPORT ATP-BINDING PROTEIN LIVF"/>
    <property type="match status" value="1"/>
</dbReference>
<evidence type="ECO:0000256" key="3">
    <source>
        <dbReference type="ARBA" id="ARBA00022741"/>
    </source>
</evidence>
<reference evidence="7 8" key="1">
    <citation type="submission" date="2019-02" db="EMBL/GenBank/DDBJ databases">
        <title>The Batch Genome Submission of Acinetobacter spp. strains.</title>
        <authorList>
            <person name="Qin J."/>
            <person name="Hu Y."/>
            <person name="Ye H."/>
            <person name="Wei L."/>
            <person name="Feng Y."/>
            <person name="Zong Z."/>
        </authorList>
    </citation>
    <scope>NUCLEOTIDE SEQUENCE [LARGE SCALE GENOMIC DNA]</scope>
    <source>
        <strain evidence="7 8">WCHABo060081</strain>
    </source>
</reference>
<accession>A0A4Q7AUJ2</accession>
<dbReference type="GO" id="GO:0005524">
    <property type="term" value="F:ATP binding"/>
    <property type="evidence" value="ECO:0007669"/>
    <property type="project" value="UniProtKB-KW"/>
</dbReference>
<dbReference type="InterPro" id="IPR052156">
    <property type="entry name" value="BCAA_Transport_ATP-bd_LivF"/>
</dbReference>
<feature type="domain" description="ABC transporter" evidence="6">
    <location>
        <begin position="14"/>
        <end position="247"/>
    </location>
</feature>
<dbReference type="Gene3D" id="3.40.50.300">
    <property type="entry name" value="P-loop containing nucleotide triphosphate hydrolases"/>
    <property type="match status" value="1"/>
</dbReference>
<keyword evidence="5" id="KW-0029">Amino-acid transport</keyword>
<proteinExistence type="inferred from homology"/>
<dbReference type="AlphaFoldDB" id="A0A4Q7AUJ2"/>
<name>A0A4Q7AUJ2_9GAMM</name>
<evidence type="ECO:0000256" key="5">
    <source>
        <dbReference type="ARBA" id="ARBA00022970"/>
    </source>
</evidence>
<dbReference type="PROSITE" id="PS50893">
    <property type="entry name" value="ABC_TRANSPORTER_2"/>
    <property type="match status" value="1"/>
</dbReference>
<dbReference type="GO" id="GO:0015658">
    <property type="term" value="F:branched-chain amino acid transmembrane transporter activity"/>
    <property type="evidence" value="ECO:0007669"/>
    <property type="project" value="TreeGrafter"/>
</dbReference>
<dbReference type="InterPro" id="IPR017871">
    <property type="entry name" value="ABC_transporter-like_CS"/>
</dbReference>
<dbReference type="SUPFAM" id="SSF52540">
    <property type="entry name" value="P-loop containing nucleoside triphosphate hydrolases"/>
    <property type="match status" value="1"/>
</dbReference>
<comment type="similarity">
    <text evidence="1">Belongs to the ABC transporter superfamily.</text>
</comment>
<evidence type="ECO:0000256" key="4">
    <source>
        <dbReference type="ARBA" id="ARBA00022840"/>
    </source>
</evidence>
<evidence type="ECO:0000256" key="1">
    <source>
        <dbReference type="ARBA" id="ARBA00005417"/>
    </source>
</evidence>
<dbReference type="RefSeq" id="WP_130146680.1">
    <property type="nucleotide sequence ID" value="NZ_SGSU01000013.1"/>
</dbReference>
<keyword evidence="3" id="KW-0547">Nucleotide-binding</keyword>
<gene>
    <name evidence="7" type="ORF">EXE25_12195</name>
</gene>
<protein>
    <submittedName>
        <fullName evidence="7">ABC transporter ATP-binding protein</fullName>
    </submittedName>
</protein>
<dbReference type="PANTHER" id="PTHR43820:SF6">
    <property type="entry name" value="ABC TRANSPORTER ATP-BINDING PROTEIN"/>
    <property type="match status" value="1"/>
</dbReference>
<dbReference type="PROSITE" id="PS00211">
    <property type="entry name" value="ABC_TRANSPORTER_1"/>
    <property type="match status" value="1"/>
</dbReference>